<protein>
    <submittedName>
        <fullName evidence="3">p-loop containing nucleoside triphosphate hydrolase protein</fullName>
    </submittedName>
</protein>
<keyword evidence="3" id="KW-0378">Hydrolase</keyword>
<proteinExistence type="predicted"/>
<accession>A0A0M0J5S3</accession>
<dbReference type="GO" id="GO:0031048">
    <property type="term" value="P:regulatory ncRNA-mediated heterochromatin formation"/>
    <property type="evidence" value="ECO:0007669"/>
    <property type="project" value="TreeGrafter"/>
</dbReference>
<dbReference type="Pfam" id="PF13086">
    <property type="entry name" value="AAA_11"/>
    <property type="match status" value="1"/>
</dbReference>
<feature type="region of interest" description="Disordered" evidence="1">
    <location>
        <begin position="197"/>
        <end position="236"/>
    </location>
</feature>
<feature type="non-terminal residue" evidence="3">
    <location>
        <position position="1641"/>
    </location>
</feature>
<evidence type="ECO:0000256" key="1">
    <source>
        <dbReference type="SAM" id="MobiDB-lite"/>
    </source>
</evidence>
<evidence type="ECO:0000313" key="3">
    <source>
        <dbReference type="EMBL" id="KOO21558.1"/>
    </source>
</evidence>
<dbReference type="GO" id="GO:0004386">
    <property type="term" value="F:helicase activity"/>
    <property type="evidence" value="ECO:0007669"/>
    <property type="project" value="InterPro"/>
</dbReference>
<organism evidence="3 4">
    <name type="scientific">Chrysochromulina tobinii</name>
    <dbReference type="NCBI Taxonomy" id="1460289"/>
    <lineage>
        <taxon>Eukaryota</taxon>
        <taxon>Haptista</taxon>
        <taxon>Haptophyta</taxon>
        <taxon>Prymnesiophyceae</taxon>
        <taxon>Prymnesiales</taxon>
        <taxon>Chrysochromulinaceae</taxon>
        <taxon>Chrysochromulina</taxon>
    </lineage>
</organism>
<evidence type="ECO:0000313" key="4">
    <source>
        <dbReference type="Proteomes" id="UP000037460"/>
    </source>
</evidence>
<name>A0A0M0J5S3_9EUKA</name>
<feature type="region of interest" description="Disordered" evidence="1">
    <location>
        <begin position="1292"/>
        <end position="1316"/>
    </location>
</feature>
<dbReference type="InterPro" id="IPR045055">
    <property type="entry name" value="DNA2/NAM7-like"/>
</dbReference>
<feature type="region of interest" description="Disordered" evidence="1">
    <location>
        <begin position="1149"/>
        <end position="1186"/>
    </location>
</feature>
<dbReference type="OrthoDB" id="2423195at2759"/>
<feature type="compositionally biased region" description="Basic and acidic residues" evidence="1">
    <location>
        <begin position="212"/>
        <end position="221"/>
    </location>
</feature>
<dbReference type="InterPro" id="IPR027417">
    <property type="entry name" value="P-loop_NTPase"/>
</dbReference>
<dbReference type="Gene3D" id="3.40.50.300">
    <property type="entry name" value="P-loop containing nucleotide triphosphate hydrolases"/>
    <property type="match status" value="2"/>
</dbReference>
<feature type="region of interest" description="Disordered" evidence="1">
    <location>
        <begin position="1223"/>
        <end position="1273"/>
    </location>
</feature>
<dbReference type="PANTHER" id="PTHR10887">
    <property type="entry name" value="DNA2/NAM7 HELICASE FAMILY"/>
    <property type="match status" value="1"/>
</dbReference>
<comment type="caution">
    <text evidence="3">The sequence shown here is derived from an EMBL/GenBank/DDBJ whole genome shotgun (WGS) entry which is preliminary data.</text>
</comment>
<feature type="compositionally biased region" description="Polar residues" evidence="1">
    <location>
        <begin position="1247"/>
        <end position="1256"/>
    </location>
</feature>
<evidence type="ECO:0000259" key="2">
    <source>
        <dbReference type="Pfam" id="PF13086"/>
    </source>
</evidence>
<sequence length="1641" mass="178456">MNPVAEAAGQLLHNRGGSMLLSQFIADLYEKIPIAAKEQIAAAGGPKKWANTSGFTITYGPKPGMETIAKAGHSTAPPHRCKRGVASSSCSSAALAAAPRTSKAPTAAAGKAPAMTDMIDPGRGARPGFFDAWQVCEYCRSKAVGRTDTDGVFYCNSCWKSWKDVDVELTLTASGGGSVGLVPPVAGSAVVTATVPTGPIKSSSLQRSQSFNRKEKKDAKTLEAAPPASRVNERPRDLELRLSLDRQASPAEKARYANLNPGGVFACFKETFELGPKHFGTITFHAGNFSVPLRLIDDAAERAIKELTVRPRWRVKGTALFVRQGSDKQAASPRGMKVDALKLHEPHSRQLWLACWKAAAAGVSGSGHDVLLKVLLKAAATSNLAPPPLDVMQVLGHYVNFVKSSARSHEDALAALELVADVVSSRVIGRESTVDSHEAVIEQLSSLTDAFMKLAGDAQNRSNALRVMMRANAASSRFLASIDACEEAAKRLAIDGPTRCVESEDGLHQPWMGWATEPTIGWLMGTDWLHPPGLSSVYSDPTAYCKALQQLTTMLTFYWGAGAIAPRCRHQQLALMGSPGAKSFPSTDIYDAVIQGELVRREGHVYVLSELRSRRPPRDEPNWRTTYRLACPALVAICRLTISGEALLPSTRMFWAEVVNLVSGPGADEAQARKSGRMAVRLLGRSDISVLPRAADLNVGTRVCVIDLRVFAPEVVPVLATFADPQLPEQFGRMSFVQRLIGQGDPPQPMLIGDATCIPERIANAINRTEIQLVQRLPGEARARIIDQISLLAAKATLYGTQLDAFCNALQYSVHCTQGPPGTGKSYTGVQLIAALNIMRQALIAHGQPVGPIIVLAYKNHALDEILLDVKSHSALNCNLPGSLIRCGKSEDERLWKHAEHFSAEEKTWEHALTERLNSLRQMRNFGRDLQDLSSHLMVNVPALQHGSVEARSQLLVWRPSKCTAQGCTNLRIQNTSALQTLCDAHACVVCTGIRKPLDPQMPRARLCFEHRCQYVHAFIGDESSSNLPCAQQRCGGSFFCADHSCKICLQLPSVVDVGAAFEPPPRNVCVKHRLCSFQYSSGARCVDIADGEHYCKLHELELSKRTCNSVATDSPAFEQICHGTTKKNKPCRTRGKAPIGKAFYCAAHADQAPESESEEESEQDTESEEEKEEAPQTGHSVEPTGWMKSFFSLGVSRQEELDLALALSASLTNSHPILAPLELMPPLRTPPPEPDPPELPVKDDPTQPSSSTSRVPSGLSVEASEAPSTSGILVADQDPFEATLEAHDTDFNRSTYLDPDELDLDDYESSASNEEQQRLREVLGECDVISEAGSDGAGSFSSVNVLEPDLDLKGTVEGQLLEELASAVLEWSWKMAVDHRWLAASRFVQKMSDIVNVLRDQAEPLLDEARQGRAEASAQTFKNAQIIGSTVVGAARRLSALRAAEPFAVIVEEACEVMEPTLMSVLSVPSLQKLEQCWFNLEMTMPALKVSLFERLVTGGQTSRERHGHRDERARSVASFDVLEEQWRMRPAISDLTRGHYADLVLIKDHARTVSQRIGDRVVVATSSESLERDTWHTRGRLVPGIVPQVYFWDLPNNAVGRPVAGLSACNYVEANAIASAVKYLVTLCGVPPSTISIIT</sequence>
<dbReference type="PANTHER" id="PTHR10887:SF341">
    <property type="entry name" value="NFX1-TYPE ZINC FINGER-CONTAINING PROTEIN 1"/>
    <property type="match status" value="1"/>
</dbReference>
<feature type="domain" description="DNA2/NAM7 helicase helicase" evidence="2">
    <location>
        <begin position="801"/>
        <end position="939"/>
    </location>
</feature>
<dbReference type="Proteomes" id="UP000037460">
    <property type="component" value="Unassembled WGS sequence"/>
</dbReference>
<gene>
    <name evidence="3" type="ORF">Ctob_000470</name>
</gene>
<dbReference type="EMBL" id="JWZX01003352">
    <property type="protein sequence ID" value="KOO21558.1"/>
    <property type="molecule type" value="Genomic_DNA"/>
</dbReference>
<reference evidence="4" key="1">
    <citation type="journal article" date="2015" name="PLoS Genet.">
        <title>Genome Sequence and Transcriptome Analyses of Chrysochromulina tobin: Metabolic Tools for Enhanced Algal Fitness in the Prominent Order Prymnesiales (Haptophyceae).</title>
        <authorList>
            <person name="Hovde B.T."/>
            <person name="Deodato C.R."/>
            <person name="Hunsperger H.M."/>
            <person name="Ryken S.A."/>
            <person name="Yost W."/>
            <person name="Jha R.K."/>
            <person name="Patterson J."/>
            <person name="Monnat R.J. Jr."/>
            <person name="Barlow S.B."/>
            <person name="Starkenburg S.R."/>
            <person name="Cattolico R.A."/>
        </authorList>
    </citation>
    <scope>NUCLEOTIDE SEQUENCE</scope>
    <source>
        <strain evidence="4">CCMP291</strain>
    </source>
</reference>
<feature type="compositionally biased region" description="Acidic residues" evidence="1">
    <location>
        <begin position="1299"/>
        <end position="1309"/>
    </location>
</feature>
<keyword evidence="4" id="KW-1185">Reference proteome</keyword>
<dbReference type="GO" id="GO:0031380">
    <property type="term" value="C:nuclear RNA-directed RNA polymerase complex"/>
    <property type="evidence" value="ECO:0007669"/>
    <property type="project" value="TreeGrafter"/>
</dbReference>
<feature type="compositionally biased region" description="Polar residues" evidence="1">
    <location>
        <begin position="200"/>
        <end position="211"/>
    </location>
</feature>
<dbReference type="SUPFAM" id="SSF52540">
    <property type="entry name" value="P-loop containing nucleoside triphosphate hydrolases"/>
    <property type="match status" value="1"/>
</dbReference>
<feature type="compositionally biased region" description="Acidic residues" evidence="1">
    <location>
        <begin position="1154"/>
        <end position="1173"/>
    </location>
</feature>
<dbReference type="InterPro" id="IPR041677">
    <property type="entry name" value="DNA2/NAM7_AAA_11"/>
</dbReference>
<feature type="compositionally biased region" description="Pro residues" evidence="1">
    <location>
        <begin position="1228"/>
        <end position="1240"/>
    </location>
</feature>
<dbReference type="GO" id="GO:0016787">
    <property type="term" value="F:hydrolase activity"/>
    <property type="evidence" value="ECO:0007669"/>
    <property type="project" value="UniProtKB-KW"/>
</dbReference>